<organism evidence="2 3">
    <name type="scientific">Reticulomyxa filosa</name>
    <dbReference type="NCBI Taxonomy" id="46433"/>
    <lineage>
        <taxon>Eukaryota</taxon>
        <taxon>Sar</taxon>
        <taxon>Rhizaria</taxon>
        <taxon>Retaria</taxon>
        <taxon>Foraminifera</taxon>
        <taxon>Monothalamids</taxon>
        <taxon>Reticulomyxidae</taxon>
        <taxon>Reticulomyxa</taxon>
    </lineage>
</organism>
<feature type="non-terminal residue" evidence="2">
    <location>
        <position position="204"/>
    </location>
</feature>
<dbReference type="AlphaFoldDB" id="X6LX23"/>
<dbReference type="EMBL" id="ASPP01027089">
    <property type="protein sequence ID" value="ETO06483.1"/>
    <property type="molecule type" value="Genomic_DNA"/>
</dbReference>
<reference evidence="2 3" key="1">
    <citation type="journal article" date="2013" name="Curr. Biol.">
        <title>The Genome of the Foraminiferan Reticulomyxa filosa.</title>
        <authorList>
            <person name="Glockner G."/>
            <person name="Hulsmann N."/>
            <person name="Schleicher M."/>
            <person name="Noegel A.A."/>
            <person name="Eichinger L."/>
            <person name="Gallinger C."/>
            <person name="Pawlowski J."/>
            <person name="Sierra R."/>
            <person name="Euteneuer U."/>
            <person name="Pillet L."/>
            <person name="Moustafa A."/>
            <person name="Platzer M."/>
            <person name="Groth M."/>
            <person name="Szafranski K."/>
            <person name="Schliwa M."/>
        </authorList>
    </citation>
    <scope>NUCLEOTIDE SEQUENCE [LARGE SCALE GENOMIC DNA]</scope>
</reference>
<evidence type="ECO:0000313" key="2">
    <source>
        <dbReference type="EMBL" id="ETO06483.1"/>
    </source>
</evidence>
<dbReference type="Proteomes" id="UP000023152">
    <property type="component" value="Unassembled WGS sequence"/>
</dbReference>
<protein>
    <submittedName>
        <fullName evidence="2">Uncharacterized protein</fullName>
    </submittedName>
</protein>
<comment type="caution">
    <text evidence="2">The sequence shown here is derived from an EMBL/GenBank/DDBJ whole genome shotgun (WGS) entry which is preliminary data.</text>
</comment>
<gene>
    <name evidence="2" type="ORF">RFI_30910</name>
</gene>
<proteinExistence type="predicted"/>
<feature type="region of interest" description="Disordered" evidence="1">
    <location>
        <begin position="161"/>
        <end position="186"/>
    </location>
</feature>
<evidence type="ECO:0000313" key="3">
    <source>
        <dbReference type="Proteomes" id="UP000023152"/>
    </source>
</evidence>
<accession>X6LX23</accession>
<name>X6LX23_RETFI</name>
<sequence>MEELFKEILLLYVCYQYKLIKPKKKRKEQSGETKMYATSPCDDITFSGCEIWLQEREQFLLKHQFYSNVHFESSCGNLLQVLDAKESKGKTKDEKMRTDLSKATKQKFVEWISQYKKIPYCNIVVDGFECAPMLRELSSAILPSKGRRLKKRTLEDFFTHEAEDREKEEEKEKEKEKEYMERERGSGVIEKSQHFFESEKCCRF</sequence>
<evidence type="ECO:0000256" key="1">
    <source>
        <dbReference type="SAM" id="MobiDB-lite"/>
    </source>
</evidence>
<keyword evidence="3" id="KW-1185">Reference proteome</keyword>